<dbReference type="OrthoDB" id="1061974at2"/>
<evidence type="ECO:0000256" key="2">
    <source>
        <dbReference type="ARBA" id="ARBA00022737"/>
    </source>
</evidence>
<dbReference type="PROSITE" id="PS51257">
    <property type="entry name" value="PROKAR_LIPOPROTEIN"/>
    <property type="match status" value="1"/>
</dbReference>
<dbReference type="InterPro" id="IPR052574">
    <property type="entry name" value="CDIRP"/>
</dbReference>
<evidence type="ECO:0000313" key="3">
    <source>
        <dbReference type="EMBL" id="SJZ75444.1"/>
    </source>
</evidence>
<keyword evidence="1" id="KW-0433">Leucine-rich repeat</keyword>
<dbReference type="Gene3D" id="2.60.40.1080">
    <property type="match status" value="1"/>
</dbReference>
<keyword evidence="2" id="KW-0677">Repeat</keyword>
<dbReference type="STRING" id="29524.SAMN02745171_01035"/>
<dbReference type="AlphaFoldDB" id="A0A1T4N890"/>
<dbReference type="PANTHER" id="PTHR47566">
    <property type="match status" value="1"/>
</dbReference>
<organism evidence="3 4">
    <name type="scientific">Porphyromonas circumdentaria</name>
    <dbReference type="NCBI Taxonomy" id="29524"/>
    <lineage>
        <taxon>Bacteria</taxon>
        <taxon>Pseudomonadati</taxon>
        <taxon>Bacteroidota</taxon>
        <taxon>Bacteroidia</taxon>
        <taxon>Bacteroidales</taxon>
        <taxon>Porphyromonadaceae</taxon>
        <taxon>Porphyromonas</taxon>
    </lineage>
</organism>
<dbReference type="PANTHER" id="PTHR47566:SF1">
    <property type="entry name" value="PROTEIN NUD1"/>
    <property type="match status" value="1"/>
</dbReference>
<protein>
    <submittedName>
        <fullName evidence="3">Leucine-rich repeat (LRR) protein</fullName>
    </submittedName>
</protein>
<reference evidence="4" key="1">
    <citation type="submission" date="2017-02" db="EMBL/GenBank/DDBJ databases">
        <authorList>
            <person name="Varghese N."/>
            <person name="Submissions S."/>
        </authorList>
    </citation>
    <scope>NUCLEOTIDE SEQUENCE [LARGE SCALE GENOMIC DNA]</scope>
    <source>
        <strain evidence="4">ATCC 51356</strain>
    </source>
</reference>
<evidence type="ECO:0000313" key="4">
    <source>
        <dbReference type="Proteomes" id="UP000190121"/>
    </source>
</evidence>
<accession>A0A1T4N890</accession>
<dbReference type="SUPFAM" id="SSF52058">
    <property type="entry name" value="L domain-like"/>
    <property type="match status" value="1"/>
</dbReference>
<keyword evidence="4" id="KW-1185">Reference proteome</keyword>
<dbReference type="SUPFAM" id="SSF49373">
    <property type="entry name" value="Invasin/intimin cell-adhesion fragments"/>
    <property type="match status" value="1"/>
</dbReference>
<dbReference type="Proteomes" id="UP000190121">
    <property type="component" value="Unassembled WGS sequence"/>
</dbReference>
<dbReference type="GO" id="GO:0035591">
    <property type="term" value="F:signaling adaptor activity"/>
    <property type="evidence" value="ECO:0007669"/>
    <property type="project" value="TreeGrafter"/>
</dbReference>
<proteinExistence type="predicted"/>
<sequence length="458" mass="51472">MKQIISQIVLPAILICVGLITSCGPKKKEPRTLQLSESSLTLSIGESKTLVLTGHGKEDKIFWSVDKPTIATVENGKVTAKSIGEAIVTVRVDCPCGKTKQLNCQVIVQKGNTPYIQFEDANLKRLILERYSSIDKDKNGEITPQEAEEVKSLLFEFNTKEEIAEKDKIKSLRGLEHFVNLDSLGLKNQFVTDASPIFKLKHLTYLHLGNNDVAALDISSMKKLVDLRAYGNIRLQKLDLSHNGELRELYLQNVSVARLDLTPLKKLTKALLNKGALERVEFSNLPLLERIDMVENRLTEVTAKNLPQLKELHANSNGINKVELKNLPRLERLNLYSNELCQIDLSELSKIKFLFLFNNPLESLDLSQQKELFQLFVSNTLLEILDLGKSSAIASIEAINMSKLKSINLRNKGYNEEAEYFIAENNNALEKVLVDTGAEEVHVRKLFEHNAKVAVEAE</sequence>
<dbReference type="InterPro" id="IPR008964">
    <property type="entry name" value="Invasin/intimin_cell_adhesion"/>
</dbReference>
<evidence type="ECO:0000256" key="1">
    <source>
        <dbReference type="ARBA" id="ARBA00022614"/>
    </source>
</evidence>
<dbReference type="Gene3D" id="3.80.10.10">
    <property type="entry name" value="Ribonuclease Inhibitor"/>
    <property type="match status" value="1"/>
</dbReference>
<dbReference type="InterPro" id="IPR032675">
    <property type="entry name" value="LRR_dom_sf"/>
</dbReference>
<dbReference type="RefSeq" id="WP_078736959.1">
    <property type="nucleotide sequence ID" value="NZ_FUXE01000009.1"/>
</dbReference>
<dbReference type="EMBL" id="FUXE01000009">
    <property type="protein sequence ID" value="SJZ75444.1"/>
    <property type="molecule type" value="Genomic_DNA"/>
</dbReference>
<gene>
    <name evidence="3" type="ORF">SAMN02745171_01035</name>
</gene>
<name>A0A1T4N890_9PORP</name>